<gene>
    <name evidence="2" type="ORF">L345_01687</name>
</gene>
<feature type="region of interest" description="Disordered" evidence="1">
    <location>
        <begin position="1"/>
        <end position="35"/>
    </location>
</feature>
<dbReference type="EMBL" id="AZIM01000219">
    <property type="protein sequence ID" value="ETE72474.1"/>
    <property type="molecule type" value="Genomic_DNA"/>
</dbReference>
<dbReference type="InterPro" id="IPR036514">
    <property type="entry name" value="SGNH_hydro_sf"/>
</dbReference>
<organism evidence="2 3">
    <name type="scientific">Ophiophagus hannah</name>
    <name type="common">King cobra</name>
    <name type="synonym">Naja hannah</name>
    <dbReference type="NCBI Taxonomy" id="8665"/>
    <lineage>
        <taxon>Eukaryota</taxon>
        <taxon>Metazoa</taxon>
        <taxon>Chordata</taxon>
        <taxon>Craniata</taxon>
        <taxon>Vertebrata</taxon>
        <taxon>Euteleostomi</taxon>
        <taxon>Lepidosauria</taxon>
        <taxon>Squamata</taxon>
        <taxon>Bifurcata</taxon>
        <taxon>Unidentata</taxon>
        <taxon>Episquamata</taxon>
        <taxon>Toxicofera</taxon>
        <taxon>Serpentes</taxon>
        <taxon>Colubroidea</taxon>
        <taxon>Elapidae</taxon>
        <taxon>Elapinae</taxon>
        <taxon>Ophiophagus</taxon>
    </lineage>
</organism>
<protein>
    <submittedName>
        <fullName evidence="2">Uncharacterized protein</fullName>
    </submittedName>
</protein>
<dbReference type="SUPFAM" id="SSF52266">
    <property type="entry name" value="SGNH hydrolase"/>
    <property type="match status" value="1"/>
</dbReference>
<dbReference type="Gene3D" id="3.40.50.1110">
    <property type="entry name" value="SGNH hydrolase"/>
    <property type="match status" value="1"/>
</dbReference>
<dbReference type="OrthoDB" id="9426071at2759"/>
<name>V8PD68_OPHHA</name>
<dbReference type="Proteomes" id="UP000018936">
    <property type="component" value="Unassembled WGS sequence"/>
</dbReference>
<sequence length="312" mass="33890">MVPVKPNDGSPGLYKAMGNKDAQPPDPEGNPPNSSLMKALDAVIAAGRRGLLGPATMGAPESVVPALNLEGCNGVAASGGNLNPIPLVARVDKRKKAVNEKRTAVITVVPSAAAGVGNLQPAPKEIWICGNSVILASKERAQSRPQGLQLGISTSRANVYWHGIQSMMWTQLIPLLHEIYHLRSPPSVIIIHLGEDDLFPENNTSVIISMKNDLGILKRAFPDTVIVWSSLLPIRIWKNDPKHRSTENAQIVVNKIMVNYCNKIGVHFLSHNLITSDKSHLFLPDVSDLSDEGVDIFIANLKKVLRLYQILQ</sequence>
<reference evidence="2 3" key="1">
    <citation type="journal article" date="2013" name="Proc. Natl. Acad. Sci. U.S.A.">
        <title>The king cobra genome reveals dynamic gene evolution and adaptation in the snake venom system.</title>
        <authorList>
            <person name="Vonk F.J."/>
            <person name="Casewell N.R."/>
            <person name="Henkel C.V."/>
            <person name="Heimberg A.M."/>
            <person name="Jansen H.J."/>
            <person name="McCleary R.J."/>
            <person name="Kerkkamp H.M."/>
            <person name="Vos R.A."/>
            <person name="Guerreiro I."/>
            <person name="Calvete J.J."/>
            <person name="Wuster W."/>
            <person name="Woods A.E."/>
            <person name="Logan J.M."/>
            <person name="Harrison R.A."/>
            <person name="Castoe T.A."/>
            <person name="de Koning A.P."/>
            <person name="Pollock D.D."/>
            <person name="Yandell M."/>
            <person name="Calderon D."/>
            <person name="Renjifo C."/>
            <person name="Currier R.B."/>
            <person name="Salgado D."/>
            <person name="Pla D."/>
            <person name="Sanz L."/>
            <person name="Hyder A.S."/>
            <person name="Ribeiro J.M."/>
            <person name="Arntzen J.W."/>
            <person name="van den Thillart G.E."/>
            <person name="Boetzer M."/>
            <person name="Pirovano W."/>
            <person name="Dirks R.P."/>
            <person name="Spaink H.P."/>
            <person name="Duboule D."/>
            <person name="McGlinn E."/>
            <person name="Kini R.M."/>
            <person name="Richardson M.K."/>
        </authorList>
    </citation>
    <scope>NUCLEOTIDE SEQUENCE</scope>
    <source>
        <tissue evidence="2">Blood</tissue>
    </source>
</reference>
<evidence type="ECO:0000256" key="1">
    <source>
        <dbReference type="SAM" id="MobiDB-lite"/>
    </source>
</evidence>
<evidence type="ECO:0000313" key="3">
    <source>
        <dbReference type="Proteomes" id="UP000018936"/>
    </source>
</evidence>
<proteinExistence type="predicted"/>
<comment type="caution">
    <text evidence="2">The sequence shown here is derived from an EMBL/GenBank/DDBJ whole genome shotgun (WGS) entry which is preliminary data.</text>
</comment>
<evidence type="ECO:0000313" key="2">
    <source>
        <dbReference type="EMBL" id="ETE72474.1"/>
    </source>
</evidence>
<keyword evidence="3" id="KW-1185">Reference proteome</keyword>
<dbReference type="AlphaFoldDB" id="V8PD68"/>
<accession>V8PD68</accession>